<comment type="caution">
    <text evidence="1">The sequence shown here is derived from an EMBL/GenBank/DDBJ whole genome shotgun (WGS) entry which is preliminary data.</text>
</comment>
<dbReference type="AlphaFoldDB" id="A0A7K4MWJ7"/>
<organism evidence="1 2">
    <name type="scientific">Marine Group I thaumarchaeote</name>
    <dbReference type="NCBI Taxonomy" id="2511932"/>
    <lineage>
        <taxon>Archaea</taxon>
        <taxon>Nitrososphaerota</taxon>
        <taxon>Marine Group I</taxon>
    </lineage>
</organism>
<dbReference type="Proteomes" id="UP000575480">
    <property type="component" value="Unassembled WGS sequence"/>
</dbReference>
<gene>
    <name evidence="1" type="ORF">HX858_08735</name>
</gene>
<proteinExistence type="predicted"/>
<evidence type="ECO:0000313" key="2">
    <source>
        <dbReference type="Proteomes" id="UP000575480"/>
    </source>
</evidence>
<protein>
    <submittedName>
        <fullName evidence="1">Uncharacterized protein</fullName>
    </submittedName>
</protein>
<sequence>MAHEHKDKKKVSKAMGAILKAPKKVKKVVETVDKYVNKTHWDTKEAFAAAIDASGINPNAINVNSEWDFYQSDKDGYKNHLKLEN</sequence>
<accession>A0A7K4MWJ7</accession>
<reference evidence="1 2" key="1">
    <citation type="journal article" date="2019" name="Environ. Microbiol.">
        <title>Genomics insights into ecotype formation of ammonia-oxidizing archaea in the deep ocean.</title>
        <authorList>
            <person name="Wang Y."/>
            <person name="Huang J.M."/>
            <person name="Cui G.J."/>
            <person name="Nunoura T."/>
            <person name="Takaki Y."/>
            <person name="Li W.L."/>
            <person name="Li J."/>
            <person name="Gao Z.M."/>
            <person name="Takai K."/>
            <person name="Zhang A.Q."/>
            <person name="Stepanauskas R."/>
        </authorList>
    </citation>
    <scope>NUCLEOTIDE SEQUENCE [LARGE SCALE GENOMIC DNA]</scope>
    <source>
        <strain evidence="1 2">L15a</strain>
    </source>
</reference>
<name>A0A7K4MWJ7_9ARCH</name>
<dbReference type="EMBL" id="JACATH010000016">
    <property type="protein sequence ID" value="NWJ57810.1"/>
    <property type="molecule type" value="Genomic_DNA"/>
</dbReference>
<evidence type="ECO:0000313" key="1">
    <source>
        <dbReference type="EMBL" id="NWJ57810.1"/>
    </source>
</evidence>